<protein>
    <submittedName>
        <fullName evidence="3">Uncharacterized protein</fullName>
    </submittedName>
</protein>
<dbReference type="Proteomes" id="UP000007129">
    <property type="component" value="Unassembled WGS sequence"/>
</dbReference>
<evidence type="ECO:0000256" key="2">
    <source>
        <dbReference type="SAM" id="SignalP"/>
    </source>
</evidence>
<evidence type="ECO:0000256" key="1">
    <source>
        <dbReference type="SAM" id="MobiDB-lite"/>
    </source>
</evidence>
<comment type="caution">
    <text evidence="3">The sequence shown here is derived from an EMBL/GenBank/DDBJ whole genome shotgun (WGS) entry which is preliminary data.</text>
</comment>
<feature type="chain" id="PRO_5003867132" evidence="2">
    <location>
        <begin position="18"/>
        <end position="67"/>
    </location>
</feature>
<feature type="compositionally biased region" description="Low complexity" evidence="1">
    <location>
        <begin position="15"/>
        <end position="31"/>
    </location>
</feature>
<organism evidence="3 4">
    <name type="scientific">Macrophomina phaseolina (strain MS6)</name>
    <name type="common">Charcoal rot fungus</name>
    <dbReference type="NCBI Taxonomy" id="1126212"/>
    <lineage>
        <taxon>Eukaryota</taxon>
        <taxon>Fungi</taxon>
        <taxon>Dikarya</taxon>
        <taxon>Ascomycota</taxon>
        <taxon>Pezizomycotina</taxon>
        <taxon>Dothideomycetes</taxon>
        <taxon>Dothideomycetes incertae sedis</taxon>
        <taxon>Botryosphaeriales</taxon>
        <taxon>Botryosphaeriaceae</taxon>
        <taxon>Macrophomina</taxon>
    </lineage>
</organism>
<gene>
    <name evidence="3" type="ORF">MPH_03026</name>
</gene>
<name>K2RY79_MACPH</name>
<reference evidence="3 4" key="1">
    <citation type="journal article" date="2012" name="BMC Genomics">
        <title>Tools to kill: Genome of one of the most destructive plant pathogenic fungi Macrophomina phaseolina.</title>
        <authorList>
            <person name="Islam M.S."/>
            <person name="Haque M.S."/>
            <person name="Islam M.M."/>
            <person name="Emdad E.M."/>
            <person name="Halim A."/>
            <person name="Hossen Q.M.M."/>
            <person name="Hossain M.Z."/>
            <person name="Ahmed B."/>
            <person name="Rahim S."/>
            <person name="Rahman M.S."/>
            <person name="Alam M.M."/>
            <person name="Hou S."/>
            <person name="Wan X."/>
            <person name="Saito J.A."/>
            <person name="Alam M."/>
        </authorList>
    </citation>
    <scope>NUCLEOTIDE SEQUENCE [LARGE SCALE GENOMIC DNA]</scope>
    <source>
        <strain evidence="3 4">MS6</strain>
    </source>
</reference>
<dbReference type="AlphaFoldDB" id="K2RY79"/>
<sequence length="67" mass="7075">MRFGLATAALLAASAHAAPRPNGGSNRSSSRVGAVERRAALETRNEVSTPLAGDLNQKTKRWFTLAP</sequence>
<dbReference type="InParanoid" id="K2RY79"/>
<proteinExistence type="predicted"/>
<dbReference type="EMBL" id="AHHD01000156">
    <property type="protein sequence ID" value="EKG19713.1"/>
    <property type="molecule type" value="Genomic_DNA"/>
</dbReference>
<feature type="non-terminal residue" evidence="3">
    <location>
        <position position="67"/>
    </location>
</feature>
<feature type="region of interest" description="Disordered" evidence="1">
    <location>
        <begin position="15"/>
        <end position="35"/>
    </location>
</feature>
<keyword evidence="2" id="KW-0732">Signal</keyword>
<dbReference type="VEuPathDB" id="FungiDB:MPH_03026"/>
<feature type="signal peptide" evidence="2">
    <location>
        <begin position="1"/>
        <end position="17"/>
    </location>
</feature>
<evidence type="ECO:0000313" key="3">
    <source>
        <dbReference type="EMBL" id="EKG19713.1"/>
    </source>
</evidence>
<accession>K2RY79</accession>
<dbReference type="HOGENOM" id="CLU_2819502_0_0_1"/>
<evidence type="ECO:0000313" key="4">
    <source>
        <dbReference type="Proteomes" id="UP000007129"/>
    </source>
</evidence>